<dbReference type="PANTHER" id="PTHR32027">
    <property type="entry name" value="CYTOSINE DEAMINASE"/>
    <property type="match status" value="1"/>
</dbReference>
<sequence>MAHVLDRDVQSDGILHSAHVPACLLPSDVAGSDPTAIVAVDIEISGGNLSQISPAGTGNCQGNASFNLDGGMVLPALVDMHTHLDKGHIWPRQPNQTGTFDGALDAVGADRIASWTAEDLRERMQFGLRCAYAYGTSVIRTHIDSIPPQDAITWPVFEELRDDWKDRIILQGSCLFGIDRLEDDLPFLESIADRMKSAGGVLGAVTYMVPNLDRHLDAIFKAAMDRGLSLDFHVDETKDPNAHSLRSIAEAAIRTGFDGKIVCGHCCSLAQQGEDEIDETLDLVAKAGIGVVSLPMCNMYLQDREPGRTPRWRGVTLLHEMKARGIRVAVSSDNTRDPFYAYGDLDLIEVYAQATRILQLDHPIADWISAISTSPAEMLGVEAGRLTLGKPADLILFRTRSWSELLSRPTGARDVLRRGRSLTESIPDYRELDHLMTGSGAVS</sequence>
<dbReference type="EMBL" id="JBAKIA010000001">
    <property type="protein sequence ID" value="MEJ8473166.1"/>
    <property type="molecule type" value="Genomic_DNA"/>
</dbReference>
<dbReference type="EC" id="3.5.4.1" evidence="2"/>
<gene>
    <name evidence="2" type="ORF">V6575_03630</name>
</gene>
<dbReference type="InterPro" id="IPR032466">
    <property type="entry name" value="Metal_Hydrolase"/>
</dbReference>
<keyword evidence="2" id="KW-0378">Hydrolase</keyword>
<dbReference type="InterPro" id="IPR013108">
    <property type="entry name" value="Amidohydro_3"/>
</dbReference>
<dbReference type="Pfam" id="PF07969">
    <property type="entry name" value="Amidohydro_3"/>
    <property type="match status" value="1"/>
</dbReference>
<dbReference type="Gene3D" id="3.20.20.140">
    <property type="entry name" value="Metal-dependent hydrolases"/>
    <property type="match status" value="1"/>
</dbReference>
<dbReference type="InterPro" id="IPR052349">
    <property type="entry name" value="Metallo-hydrolase_Enzymes"/>
</dbReference>
<protein>
    <submittedName>
        <fullName evidence="2">Cytosine deaminase</fullName>
        <ecNumber evidence="2">3.5.4.1</ecNumber>
    </submittedName>
</protein>
<dbReference type="NCBIfam" id="NF005759">
    <property type="entry name" value="PRK07583.1"/>
    <property type="match status" value="1"/>
</dbReference>
<keyword evidence="3" id="KW-1185">Reference proteome</keyword>
<dbReference type="RefSeq" id="WP_340272685.1">
    <property type="nucleotide sequence ID" value="NZ_JBAKIA010000001.1"/>
</dbReference>
<evidence type="ECO:0000313" key="2">
    <source>
        <dbReference type="EMBL" id="MEJ8473166.1"/>
    </source>
</evidence>
<dbReference type="Gene3D" id="2.30.40.10">
    <property type="entry name" value="Urease, subunit C, domain 1"/>
    <property type="match status" value="1"/>
</dbReference>
<organism evidence="2 3">
    <name type="scientific">Roseibium algae</name>
    <dbReference type="NCBI Taxonomy" id="3123038"/>
    <lineage>
        <taxon>Bacteria</taxon>
        <taxon>Pseudomonadati</taxon>
        <taxon>Pseudomonadota</taxon>
        <taxon>Alphaproteobacteria</taxon>
        <taxon>Hyphomicrobiales</taxon>
        <taxon>Stappiaceae</taxon>
        <taxon>Roseibium</taxon>
    </lineage>
</organism>
<comment type="caution">
    <text evidence="2">The sequence shown here is derived from an EMBL/GenBank/DDBJ whole genome shotgun (WGS) entry which is preliminary data.</text>
</comment>
<name>A0ABU8TGA1_9HYPH</name>
<dbReference type="CDD" id="cd01293">
    <property type="entry name" value="Bact_CD"/>
    <property type="match status" value="1"/>
</dbReference>
<dbReference type="GO" id="GO:0004131">
    <property type="term" value="F:cytosine deaminase activity"/>
    <property type="evidence" value="ECO:0007669"/>
    <property type="project" value="UniProtKB-EC"/>
</dbReference>
<evidence type="ECO:0000259" key="1">
    <source>
        <dbReference type="Pfam" id="PF07969"/>
    </source>
</evidence>
<dbReference type="SUPFAM" id="SSF51556">
    <property type="entry name" value="Metallo-dependent hydrolases"/>
    <property type="match status" value="1"/>
</dbReference>
<feature type="domain" description="Amidohydrolase 3" evidence="1">
    <location>
        <begin position="213"/>
        <end position="419"/>
    </location>
</feature>
<evidence type="ECO:0000313" key="3">
    <source>
        <dbReference type="Proteomes" id="UP001385499"/>
    </source>
</evidence>
<dbReference type="Proteomes" id="UP001385499">
    <property type="component" value="Unassembled WGS sequence"/>
</dbReference>
<accession>A0ABU8TGA1</accession>
<dbReference type="InterPro" id="IPR011059">
    <property type="entry name" value="Metal-dep_hydrolase_composite"/>
</dbReference>
<dbReference type="PANTHER" id="PTHR32027:SF0">
    <property type="entry name" value="CYTOSINE DEAMINASE"/>
    <property type="match status" value="1"/>
</dbReference>
<reference evidence="2 3" key="1">
    <citation type="submission" date="2024-02" db="EMBL/GenBank/DDBJ databases">
        <title>Roseibium algae sp. nov., isolated from marine alga (Grateloupia sp.), showing potential in myo-inositol conversion.</title>
        <authorList>
            <person name="Wang Y."/>
        </authorList>
    </citation>
    <scope>NUCLEOTIDE SEQUENCE [LARGE SCALE GENOMIC DNA]</scope>
    <source>
        <strain evidence="2 3">H3510</strain>
    </source>
</reference>
<proteinExistence type="predicted"/>